<evidence type="ECO:0000256" key="1">
    <source>
        <dbReference type="SAM" id="MobiDB-lite"/>
    </source>
</evidence>
<feature type="compositionally biased region" description="Basic and acidic residues" evidence="1">
    <location>
        <begin position="37"/>
        <end position="52"/>
    </location>
</feature>
<dbReference type="EMBL" id="LIAE01006947">
    <property type="protein sequence ID" value="PAV83565.1"/>
    <property type="molecule type" value="Genomic_DNA"/>
</dbReference>
<feature type="compositionally biased region" description="Basic residues" evidence="1">
    <location>
        <begin position="27"/>
        <end position="36"/>
    </location>
</feature>
<dbReference type="AlphaFoldDB" id="A0A2A2LBW0"/>
<protein>
    <submittedName>
        <fullName evidence="2">Uncharacterized protein</fullName>
    </submittedName>
</protein>
<gene>
    <name evidence="2" type="ORF">WR25_10847</name>
</gene>
<organism evidence="2 3">
    <name type="scientific">Diploscapter pachys</name>
    <dbReference type="NCBI Taxonomy" id="2018661"/>
    <lineage>
        <taxon>Eukaryota</taxon>
        <taxon>Metazoa</taxon>
        <taxon>Ecdysozoa</taxon>
        <taxon>Nematoda</taxon>
        <taxon>Chromadorea</taxon>
        <taxon>Rhabditida</taxon>
        <taxon>Rhabditina</taxon>
        <taxon>Rhabditomorpha</taxon>
        <taxon>Rhabditoidea</taxon>
        <taxon>Rhabditidae</taxon>
        <taxon>Diploscapter</taxon>
    </lineage>
</organism>
<name>A0A2A2LBW0_9BILA</name>
<evidence type="ECO:0000313" key="2">
    <source>
        <dbReference type="EMBL" id="PAV83565.1"/>
    </source>
</evidence>
<evidence type="ECO:0000313" key="3">
    <source>
        <dbReference type="Proteomes" id="UP000218231"/>
    </source>
</evidence>
<sequence>MCLSEQDREFKVQAGRDHVISPNRQMGGRKKRRGKRGKQEKGAGREKADTQKLQRTTTDTTRLQHSCEMGDAAEWRTADATAMRAEGRRAEKGRDMTLARIPFRRDHWVQFGKYKKPIPLCFSAENIWLRVSP</sequence>
<feature type="compositionally biased region" description="Low complexity" evidence="1">
    <location>
        <begin position="53"/>
        <end position="63"/>
    </location>
</feature>
<dbReference type="Proteomes" id="UP000218231">
    <property type="component" value="Unassembled WGS sequence"/>
</dbReference>
<comment type="caution">
    <text evidence="2">The sequence shown here is derived from an EMBL/GenBank/DDBJ whole genome shotgun (WGS) entry which is preliminary data.</text>
</comment>
<accession>A0A2A2LBW0</accession>
<feature type="compositionally biased region" description="Basic and acidic residues" evidence="1">
    <location>
        <begin position="1"/>
        <end position="19"/>
    </location>
</feature>
<proteinExistence type="predicted"/>
<feature type="region of interest" description="Disordered" evidence="1">
    <location>
        <begin position="1"/>
        <end position="65"/>
    </location>
</feature>
<keyword evidence="3" id="KW-1185">Reference proteome</keyword>
<reference evidence="2 3" key="1">
    <citation type="journal article" date="2017" name="Curr. Biol.">
        <title>Genome architecture and evolution of a unichromosomal asexual nematode.</title>
        <authorList>
            <person name="Fradin H."/>
            <person name="Zegar C."/>
            <person name="Gutwein M."/>
            <person name="Lucas J."/>
            <person name="Kovtun M."/>
            <person name="Corcoran D."/>
            <person name="Baugh L.R."/>
            <person name="Kiontke K."/>
            <person name="Gunsalus K."/>
            <person name="Fitch D.H."/>
            <person name="Piano F."/>
        </authorList>
    </citation>
    <scope>NUCLEOTIDE SEQUENCE [LARGE SCALE GENOMIC DNA]</scope>
    <source>
        <strain evidence="2">PF1309</strain>
    </source>
</reference>